<evidence type="ECO:0000256" key="2">
    <source>
        <dbReference type="SAM" id="MobiDB-lite"/>
    </source>
</evidence>
<dbReference type="Gene3D" id="3.30.70.100">
    <property type="match status" value="1"/>
</dbReference>
<reference evidence="4 5" key="1">
    <citation type="submission" date="2016-12" db="EMBL/GenBank/DDBJ databases">
        <title>The genomes of Aspergillus section Nigri reveals drivers in fungal speciation.</title>
        <authorList>
            <consortium name="DOE Joint Genome Institute"/>
            <person name="Vesth T.C."/>
            <person name="Nybo J."/>
            <person name="Theobald S."/>
            <person name="Brandl J."/>
            <person name="Frisvad J.C."/>
            <person name="Nielsen K.F."/>
            <person name="Lyhne E.K."/>
            <person name="Kogle M.E."/>
            <person name="Kuo A."/>
            <person name="Riley R."/>
            <person name="Clum A."/>
            <person name="Nolan M."/>
            <person name="Lipzen A."/>
            <person name="Salamov A."/>
            <person name="Henrissat B."/>
            <person name="Wiebenga A."/>
            <person name="De Vries R.P."/>
            <person name="Grigoriev I.V."/>
            <person name="Mortensen U.H."/>
            <person name="Andersen M.R."/>
            <person name="Baker S.E."/>
        </authorList>
    </citation>
    <scope>NUCLEOTIDE SEQUENCE [LARGE SCALE GENOMIC DNA]</scope>
    <source>
        <strain evidence="4 5">IBT 23096</strain>
    </source>
</reference>
<evidence type="ECO:0000313" key="5">
    <source>
        <dbReference type="Proteomes" id="UP000234275"/>
    </source>
</evidence>
<dbReference type="Pfam" id="PF07110">
    <property type="entry name" value="EthD"/>
    <property type="match status" value="1"/>
</dbReference>
<dbReference type="AlphaFoldDB" id="A0A2I2G1J9"/>
<dbReference type="InterPro" id="IPR011008">
    <property type="entry name" value="Dimeric_a/b-barrel"/>
</dbReference>
<feature type="domain" description="EthD" evidence="3">
    <location>
        <begin position="86"/>
        <end position="195"/>
    </location>
</feature>
<comment type="similarity">
    <text evidence="1">Belongs to the tpcK family.</text>
</comment>
<organism evidence="4 5">
    <name type="scientific">Aspergillus steynii IBT 23096</name>
    <dbReference type="NCBI Taxonomy" id="1392250"/>
    <lineage>
        <taxon>Eukaryota</taxon>
        <taxon>Fungi</taxon>
        <taxon>Dikarya</taxon>
        <taxon>Ascomycota</taxon>
        <taxon>Pezizomycotina</taxon>
        <taxon>Eurotiomycetes</taxon>
        <taxon>Eurotiomycetidae</taxon>
        <taxon>Eurotiales</taxon>
        <taxon>Aspergillaceae</taxon>
        <taxon>Aspergillus</taxon>
        <taxon>Aspergillus subgen. Circumdati</taxon>
    </lineage>
</organism>
<comment type="caution">
    <text evidence="4">The sequence shown here is derived from an EMBL/GenBank/DDBJ whole genome shotgun (WGS) entry which is preliminary data.</text>
</comment>
<gene>
    <name evidence="4" type="ORF">P170DRAFT_221269</name>
</gene>
<feature type="region of interest" description="Disordered" evidence="2">
    <location>
        <begin position="51"/>
        <end position="72"/>
    </location>
</feature>
<dbReference type="InterPro" id="IPR009799">
    <property type="entry name" value="EthD_dom"/>
</dbReference>
<dbReference type="OrthoDB" id="2519291at2759"/>
<keyword evidence="5" id="KW-1185">Reference proteome</keyword>
<name>A0A2I2G1J9_9EURO</name>
<dbReference type="EMBL" id="MSFO01000006">
    <property type="protein sequence ID" value="PLB46736.1"/>
    <property type="molecule type" value="Genomic_DNA"/>
</dbReference>
<sequence>MTKTGYSTDQPQWEMSGQAVVQGWTGREVVKWNETALAFFVFSRQRIKTDLRPSTPSFSRQPSINHPSHPPSARMSVRLIITSSRKPGLSPEAFKFLYEVHVDLIKRLAPDTFPLCHRRSYLARTTVSSPPDDATSRNRNTPATVLRGAQSDFDFDATAELTFVDQAAFERFAARMQEPHVAEEIGADEEQFLERSTVAIAMIDGVCETKKD</sequence>
<dbReference type="VEuPathDB" id="FungiDB:P170DRAFT_221269"/>
<evidence type="ECO:0000313" key="4">
    <source>
        <dbReference type="EMBL" id="PLB46736.1"/>
    </source>
</evidence>
<dbReference type="Proteomes" id="UP000234275">
    <property type="component" value="Unassembled WGS sequence"/>
</dbReference>
<dbReference type="RefSeq" id="XP_024702038.1">
    <property type="nucleotide sequence ID" value="XM_024842860.1"/>
</dbReference>
<proteinExistence type="inferred from homology"/>
<dbReference type="GeneID" id="36550559"/>
<accession>A0A2I2G1J9</accession>
<dbReference type="SUPFAM" id="SSF54909">
    <property type="entry name" value="Dimeric alpha+beta barrel"/>
    <property type="match status" value="1"/>
</dbReference>
<dbReference type="GO" id="GO:0016491">
    <property type="term" value="F:oxidoreductase activity"/>
    <property type="evidence" value="ECO:0007669"/>
    <property type="project" value="InterPro"/>
</dbReference>
<feature type="compositionally biased region" description="Polar residues" evidence="2">
    <location>
        <begin position="52"/>
        <end position="66"/>
    </location>
</feature>
<protein>
    <recommendedName>
        <fullName evidence="3">EthD domain-containing protein</fullName>
    </recommendedName>
</protein>
<dbReference type="STRING" id="1392250.A0A2I2G1J9"/>
<evidence type="ECO:0000259" key="3">
    <source>
        <dbReference type="Pfam" id="PF07110"/>
    </source>
</evidence>
<evidence type="ECO:0000256" key="1">
    <source>
        <dbReference type="ARBA" id="ARBA00005986"/>
    </source>
</evidence>